<dbReference type="SMART" id="SM00382">
    <property type="entry name" value="AAA"/>
    <property type="match status" value="1"/>
</dbReference>
<keyword evidence="2" id="KW-0547">Nucleotide-binding</keyword>
<evidence type="ECO:0000313" key="5">
    <source>
        <dbReference type="EMBL" id="MFD2627405.1"/>
    </source>
</evidence>
<dbReference type="InterPro" id="IPR027417">
    <property type="entry name" value="P-loop_NTPase"/>
</dbReference>
<dbReference type="RefSeq" id="WP_379560037.1">
    <property type="nucleotide sequence ID" value="NZ_JBHUMX010000002.1"/>
</dbReference>
<dbReference type="EMBL" id="JBHUMX010000002">
    <property type="protein sequence ID" value="MFD2627405.1"/>
    <property type="molecule type" value="Genomic_DNA"/>
</dbReference>
<feature type="domain" description="ABC transporter" evidence="4">
    <location>
        <begin position="6"/>
        <end position="233"/>
    </location>
</feature>
<name>A0ABW5PWB8_9BACI</name>
<evidence type="ECO:0000256" key="3">
    <source>
        <dbReference type="ARBA" id="ARBA00022840"/>
    </source>
</evidence>
<dbReference type="InterPro" id="IPR003439">
    <property type="entry name" value="ABC_transporter-like_ATP-bd"/>
</dbReference>
<evidence type="ECO:0000259" key="4">
    <source>
        <dbReference type="PROSITE" id="PS50893"/>
    </source>
</evidence>
<evidence type="ECO:0000256" key="2">
    <source>
        <dbReference type="ARBA" id="ARBA00022741"/>
    </source>
</evidence>
<keyword evidence="3 5" id="KW-0067">ATP-binding</keyword>
<evidence type="ECO:0000256" key="1">
    <source>
        <dbReference type="ARBA" id="ARBA00022448"/>
    </source>
</evidence>
<dbReference type="InterPro" id="IPR003593">
    <property type="entry name" value="AAA+_ATPase"/>
</dbReference>
<dbReference type="SUPFAM" id="SSF52540">
    <property type="entry name" value="P-loop containing nucleoside triphosphate hydrolases"/>
    <property type="match status" value="1"/>
</dbReference>
<dbReference type="GO" id="GO:0005524">
    <property type="term" value="F:ATP binding"/>
    <property type="evidence" value="ECO:0007669"/>
    <property type="project" value="UniProtKB-KW"/>
</dbReference>
<dbReference type="Pfam" id="PF00005">
    <property type="entry name" value="ABC_tran"/>
    <property type="match status" value="1"/>
</dbReference>
<protein>
    <submittedName>
        <fullName evidence="5">ABC transporter ATP-binding protein</fullName>
    </submittedName>
</protein>
<dbReference type="PANTHER" id="PTHR42939">
    <property type="entry name" value="ABC TRANSPORTER ATP-BINDING PROTEIN ALBC-RELATED"/>
    <property type="match status" value="1"/>
</dbReference>
<dbReference type="PANTHER" id="PTHR42939:SF3">
    <property type="entry name" value="ABC TRANSPORTER ATP-BINDING COMPONENT"/>
    <property type="match status" value="1"/>
</dbReference>
<accession>A0ABW5PWB8</accession>
<organism evidence="5 6">
    <name type="scientific">Oceanobacillus kapialis</name>
    <dbReference type="NCBI Taxonomy" id="481353"/>
    <lineage>
        <taxon>Bacteria</taxon>
        <taxon>Bacillati</taxon>
        <taxon>Bacillota</taxon>
        <taxon>Bacilli</taxon>
        <taxon>Bacillales</taxon>
        <taxon>Bacillaceae</taxon>
        <taxon>Oceanobacillus</taxon>
    </lineage>
</organism>
<dbReference type="Proteomes" id="UP001597451">
    <property type="component" value="Unassembled WGS sequence"/>
</dbReference>
<gene>
    <name evidence="5" type="ORF">ACFSUN_01205</name>
</gene>
<keyword evidence="1" id="KW-0813">Transport</keyword>
<evidence type="ECO:0000313" key="6">
    <source>
        <dbReference type="Proteomes" id="UP001597451"/>
    </source>
</evidence>
<keyword evidence="6" id="KW-1185">Reference proteome</keyword>
<dbReference type="Gene3D" id="3.40.50.300">
    <property type="entry name" value="P-loop containing nucleotide triphosphate hydrolases"/>
    <property type="match status" value="1"/>
</dbReference>
<dbReference type="InterPro" id="IPR051782">
    <property type="entry name" value="ABC_Transporter_VariousFunc"/>
</dbReference>
<dbReference type="PROSITE" id="PS50893">
    <property type="entry name" value="ABC_TRANSPORTER_2"/>
    <property type="match status" value="1"/>
</dbReference>
<comment type="caution">
    <text evidence="5">The sequence shown here is derived from an EMBL/GenBank/DDBJ whole genome shotgun (WGS) entry which is preliminary data.</text>
</comment>
<proteinExistence type="predicted"/>
<sequence>MLENILEVNGLYKAYANSDFGLNNISFSIPSGSIVGFIGENGAGKTTTMETILGLLRKDSGQIKLFGEEVDSLEGAMKEQVGVVFDHMNFSKDLVVGKLSNVLSNIYQQWDEATFFHYVRHFSLPKKKKIKDFSRGMTMKLALAVAFSHDSKLLILDEATAGLDPVARDEMLDVFLDFVKDREHSILLSSHITTDIEKIADYLVFIKKGRILLRVSKRDLLENYAIVQGKSSEIAKLHNVIAHRDMGDVTEALVADKASLPIELNQLDFSIDAITMLLMKGENHERAIVK</sequence>
<reference evidence="6" key="1">
    <citation type="journal article" date="2019" name="Int. J. Syst. Evol. Microbiol.">
        <title>The Global Catalogue of Microorganisms (GCM) 10K type strain sequencing project: providing services to taxonomists for standard genome sequencing and annotation.</title>
        <authorList>
            <consortium name="The Broad Institute Genomics Platform"/>
            <consortium name="The Broad Institute Genome Sequencing Center for Infectious Disease"/>
            <person name="Wu L."/>
            <person name="Ma J."/>
        </authorList>
    </citation>
    <scope>NUCLEOTIDE SEQUENCE [LARGE SCALE GENOMIC DNA]</scope>
    <source>
        <strain evidence="6">TISTR 1858</strain>
    </source>
</reference>
<dbReference type="CDD" id="cd03230">
    <property type="entry name" value="ABC_DR_subfamily_A"/>
    <property type="match status" value="1"/>
</dbReference>